<organism evidence="1 2">
    <name type="scientific">Thermococcus eurythermalis</name>
    <dbReference type="NCBI Taxonomy" id="1505907"/>
    <lineage>
        <taxon>Archaea</taxon>
        <taxon>Methanobacteriati</taxon>
        <taxon>Methanobacteriota</taxon>
        <taxon>Thermococci</taxon>
        <taxon>Thermococcales</taxon>
        <taxon>Thermococcaceae</taxon>
        <taxon>Thermococcus</taxon>
    </lineage>
</organism>
<dbReference type="KEGG" id="teu:TEU_08855"/>
<proteinExistence type="predicted"/>
<dbReference type="EMBL" id="CP008887">
    <property type="protein sequence ID" value="AIU70430.1"/>
    <property type="molecule type" value="Genomic_DNA"/>
</dbReference>
<reference evidence="1 2" key="1">
    <citation type="journal article" date="2015" name="Int. J. Syst. Evol. Microbiol.">
        <title>Thermococcus eurythermalis sp. nov., a conditional piezophilic hyperthermophilic archaeon with a wide temperature range isolated from an oil-immersed chimney in the Guaymas Basin.</title>
        <authorList>
            <person name="Zhao W."/>
            <person name="Zeng X."/>
            <person name="Xiao X."/>
        </authorList>
    </citation>
    <scope>NUCLEOTIDE SEQUENCE [LARGE SCALE GENOMIC DNA]</scope>
    <source>
        <strain evidence="1 2">A501</strain>
    </source>
</reference>
<dbReference type="OrthoDB" id="148350at2157"/>
<dbReference type="GeneID" id="25153540"/>
<dbReference type="RefSeq" id="WP_050003397.1">
    <property type="nucleotide sequence ID" value="NZ_CP008887.1"/>
</dbReference>
<name>A0A097QVD0_9EURY</name>
<sequence length="601" mass="68526">MKKLGALIIVLLFLSSALPAGAYDPSPRVLVTISPNTELLSVVYYLAFGRGDPFVIDRGGYLDEVDSYFAPYRNHRAVKMLREHLDGASSISEKDMLLYSLEYYLLLCTEPPELQPWAPIDDPWTLDFIGVLRDFARESNFMAFYRDHQDYYTEDLEIYENALSLLPPDEFMGRYMGVSNVSFEFYHPFLVAIHGHSFSPVRDGLQVYGAGGIIPLVRRDPQRTLWSYKTARDTMFGLPLNRDYIKSRELNELIYLTFIYHELGHDLTIPGLNAHYDDLTYSLRYLEDTIEEDMPYLARYDIHFWGPTGMIYEGFADGWADFALKEVTPAYAELEMWMQKAWGEFWIEDTLEIYEKYAEISTKEGKPLDDYVDDMMDELKAAVPSQNAEELYQKRVPVTPLKAFDKGAVAGRVVVVYGTQNPDPSGTEYDKRTAKAIAENLRAFYSQWPHYVDVVVKADVNVTDDELRENIVLVGGPVSNMLVEELDDKFPLHFERVNGTWVLAHATDVTSFVLLDDKSPLRGLYGDSSVVAGSLGDVVNASVVMAVRNPYNPENYIVWVAGENRELTALFQNPTYYLSSYEIWSKNGIELGFYVQPLASS</sequence>
<dbReference type="HOGENOM" id="CLU_034059_0_0_2"/>
<dbReference type="Proteomes" id="UP000029980">
    <property type="component" value="Chromosome"/>
</dbReference>
<evidence type="ECO:0000313" key="2">
    <source>
        <dbReference type="Proteomes" id="UP000029980"/>
    </source>
</evidence>
<keyword evidence="2" id="KW-1185">Reference proteome</keyword>
<protein>
    <submittedName>
        <fullName evidence="1">Uncharacterized protein</fullName>
    </submittedName>
</protein>
<gene>
    <name evidence="1" type="ORF">TEU_08855</name>
</gene>
<accession>A0A097QVD0</accession>
<dbReference type="AlphaFoldDB" id="A0A097QVD0"/>
<evidence type="ECO:0000313" key="1">
    <source>
        <dbReference type="EMBL" id="AIU70430.1"/>
    </source>
</evidence>